<dbReference type="SMART" id="SM00089">
    <property type="entry name" value="PKD"/>
    <property type="match status" value="2"/>
</dbReference>
<dbReference type="InterPro" id="IPR000601">
    <property type="entry name" value="PKD_dom"/>
</dbReference>
<organism evidence="2">
    <name type="scientific">uncultured Caudovirales phage</name>
    <dbReference type="NCBI Taxonomy" id="2100421"/>
    <lineage>
        <taxon>Viruses</taxon>
        <taxon>Duplodnaviria</taxon>
        <taxon>Heunggongvirae</taxon>
        <taxon>Uroviricota</taxon>
        <taxon>Caudoviricetes</taxon>
        <taxon>Peduoviridae</taxon>
        <taxon>Maltschvirus</taxon>
        <taxon>Maltschvirus maltsch</taxon>
    </lineage>
</organism>
<dbReference type="SUPFAM" id="SSF49299">
    <property type="entry name" value="PKD domain"/>
    <property type="match status" value="3"/>
</dbReference>
<gene>
    <name evidence="2" type="ORF">UFOVP542_1</name>
</gene>
<accession>A0A6J5MWT1</accession>
<dbReference type="InterPro" id="IPR035986">
    <property type="entry name" value="PKD_dom_sf"/>
</dbReference>
<sequence length="1005" mass="112445">MIVADVFKVYLYADSSSYSMRYPEDGEDITSGILNVDIVSGTDIYEGPQQQIDTGQFTIVTRNPNLDPKINPSLKYNSGIKFVDERSGEFFRGYVTDVQVEYQRNDDPIITITGTDIFGAMQRVVVSQQTHDAIMALSTGPEWNGLTFTEFLPFMAEFSDKYLALDLLTPGPPSPWGFWFEAVSNYGQESVAYLSYAPAKYIPQVGETFLDIVNKYAQTNLTSFSSTGSGFDFDMINVSSFPKYDPNFWYPQEDPYLKYTDYDFSSYPADGKPYESILLDNGYNRIINQIDISNEYRFVDSGELKSESENFTRTSSDSIEDYAISKASVATIYPLDGDLTNPTWANKYSENIFQTTQFPGQQIKQITFNNARYEDVENESTYSGYSLNQLIRIKHKVDANETIDRIYNIAGITHNISPDKWEMGFTLKPSREEIVFQYQGSLPTLTMNATTGDANFNFTATVGGIDPSRVTSIIWALSATDSNEITYIYPYALNGNMFKNGLPRTDYTQTWNFDDDGILAPYSFDSESIYTNPTDNRFGGYGPGNWNVYAFVLLSNGFTVTLQQPLVVGTPEVEADFGWTQNLTNNFGTVQFTDTSVNHETGEPDSYLWTFGDGTTSTERNPLKTYVPVTNENSYSVSLRVFAYGPGGTKIYNTKTSTVTLTQPTMSPNFTWTLNNATATFTNTSTNVGFEEPDAYFWEFGDGTTSTLKNPTKTYAATEFGTISYSVKLTTRNIWEQTANITKTVTVTGTNESGNLPGTQIRLRVDNYSTTRDPGFSFNTTLYPYMFDLKARTSGSKANLTYLKPTSRVNTTNITWYEADGTTVESNDLLNLTRDSSITPTDQFGLSPLMSVPAGTGTVIANFTLTTTLTDPIAYVKDILLTFRDVGTFNNISFAQAFQNPIYVDMPDSFGGWVNIGYFQLTDSRVVPSVRPIGLITQETKTMTALRPMPMNIPYFKYTFNNTVATFESMETGVSYAWNFGDGTTSTVKNPVKTFPRRGTYTVSL</sequence>
<feature type="domain" description="PKD" evidence="1">
    <location>
        <begin position="692"/>
        <end position="750"/>
    </location>
</feature>
<feature type="domain" description="PKD" evidence="1">
    <location>
        <begin position="600"/>
        <end position="626"/>
    </location>
</feature>
<evidence type="ECO:0000259" key="1">
    <source>
        <dbReference type="PROSITE" id="PS50093"/>
    </source>
</evidence>
<name>A0A6J5MWT1_9CAUD</name>
<dbReference type="Pfam" id="PF18911">
    <property type="entry name" value="PKD_4"/>
    <property type="match status" value="3"/>
</dbReference>
<protein>
    <submittedName>
        <fullName evidence="2">PKD domain containing protein</fullName>
    </submittedName>
</protein>
<dbReference type="InterPro" id="IPR013783">
    <property type="entry name" value="Ig-like_fold"/>
</dbReference>
<dbReference type="InterPro" id="IPR022409">
    <property type="entry name" value="PKD/Chitinase_dom"/>
</dbReference>
<dbReference type="PROSITE" id="PS50093">
    <property type="entry name" value="PKD"/>
    <property type="match status" value="3"/>
</dbReference>
<proteinExistence type="predicted"/>
<evidence type="ECO:0000313" key="2">
    <source>
        <dbReference type="EMBL" id="CAB4149400.1"/>
    </source>
</evidence>
<feature type="domain" description="PKD" evidence="1">
    <location>
        <begin position="974"/>
        <end position="1005"/>
    </location>
</feature>
<dbReference type="CDD" id="cd00146">
    <property type="entry name" value="PKD"/>
    <property type="match status" value="3"/>
</dbReference>
<dbReference type="Gene3D" id="2.60.40.10">
    <property type="entry name" value="Immunoglobulins"/>
    <property type="match status" value="3"/>
</dbReference>
<reference evidence="2" key="1">
    <citation type="submission" date="2020-04" db="EMBL/GenBank/DDBJ databases">
        <authorList>
            <person name="Chiriac C."/>
            <person name="Salcher M."/>
            <person name="Ghai R."/>
            <person name="Kavagutti S V."/>
        </authorList>
    </citation>
    <scope>NUCLEOTIDE SEQUENCE</scope>
</reference>
<feature type="non-terminal residue" evidence="2">
    <location>
        <position position="1005"/>
    </location>
</feature>
<dbReference type="EMBL" id="LR796517">
    <property type="protein sequence ID" value="CAB4149400.1"/>
    <property type="molecule type" value="Genomic_DNA"/>
</dbReference>